<evidence type="ECO:0000313" key="2">
    <source>
        <dbReference type="EMBL" id="AGN91854.1"/>
    </source>
</evidence>
<feature type="transmembrane region" description="Helical" evidence="1">
    <location>
        <begin position="147"/>
        <end position="170"/>
    </location>
</feature>
<dbReference type="EMBL" id="KJ755552">
    <property type="protein sequence ID" value="AIG62480.1"/>
    <property type="molecule type" value="Genomic_DNA"/>
</dbReference>
<feature type="transmembrane region" description="Helical" evidence="1">
    <location>
        <begin position="298"/>
        <end position="318"/>
    </location>
</feature>
<evidence type="ECO:0000313" key="4">
    <source>
        <dbReference type="EMBL" id="BAQ01716.1"/>
    </source>
</evidence>
<sequence length="396" mass="46108">MHRNITLKLILACLTTFVMMLFFPLWLNLLIFTIILFISDNSLKIPVSVILALLSSLFISSVDIAYDLKNYHDLFVNINSDIYTSEFKFEPFLLYYYSVLSQLDVDFRVVLFLQSLFLNVTLLYVFIKTLGIKGIKYYGLLLIFPQYVQLSLFLSRQTISLLFVVLLITYCLNNKMTLFKFIVVSTIAVSAHAISLLYITIILLSSRLKKYLTWKMLFTIWLVGILMPITADIMNNILQNVFNQIPLLDRKIGFYMNSVSTNISASLTLYSISILPLHILFFMILLSIKKKKYKTTATAFTFVYLIVYYLIIFLINYPLLPARIGLLIIIFTPYFYFVAINVFYSDSKYYKVMENFGVLFVLAIFIRFLFTNDYGDYNVNLANKHILEYSLSNLLN</sequence>
<reference evidence="3" key="3">
    <citation type="journal article" date="2016" name="PLoS ONE">
        <title>Comparison of O-Antigen Gene Clusters of All O-Serogroups of Escherichia coli and Proposal for Adopting a New Nomenclature for O-Typing.</title>
        <authorList>
            <person name="DebRoy C."/>
            <person name="Fratamico P.M."/>
            <person name="Yan X."/>
            <person name="Baranzoni G."/>
            <person name="Liu Y."/>
            <person name="Needleman D.S."/>
            <person name="Tebbs R."/>
            <person name="O'Connell C.D."/>
            <person name="Allred A."/>
            <person name="Swimley M."/>
            <person name="Mwangi M."/>
            <person name="Kapur V."/>
            <person name="Raygoza Garay J.A."/>
            <person name="Roberts E.L."/>
            <person name="Katani R."/>
        </authorList>
    </citation>
    <scope>NUCLEOTIDE SEQUENCE</scope>
    <source>
        <strain evidence="3">CDC 149-51</strain>
    </source>
</reference>
<dbReference type="Pfam" id="PF14897">
    <property type="entry name" value="EpsG"/>
    <property type="match status" value="1"/>
</dbReference>
<protein>
    <submittedName>
        <fullName evidence="2 3">O-antigen polymerase</fullName>
    </submittedName>
</protein>
<feature type="transmembrane region" description="Helical" evidence="1">
    <location>
        <begin position="45"/>
        <end position="66"/>
    </location>
</feature>
<feature type="transmembrane region" description="Helical" evidence="1">
    <location>
        <begin position="263"/>
        <end position="286"/>
    </location>
</feature>
<name>A0A0A6ZE91_ECOLX</name>
<evidence type="ECO:0000256" key="1">
    <source>
        <dbReference type="SAM" id="Phobius"/>
    </source>
</evidence>
<reference evidence="4" key="2">
    <citation type="journal article" date="2014" name="DNA Res.">
        <title>A complete view of the genetic diversity of the Escherichia coli O-antigen biosynthesis gene cluster.</title>
        <authorList>
            <person name="Iguchi A."/>
            <person name="Iyoda S."/>
            <person name="Kikuchi T."/>
            <person name="Ogura Y."/>
            <person name="Katsura K."/>
            <person name="Ohnishi M."/>
            <person name="Hayashi T."/>
            <person name="Thomson N.R."/>
        </authorList>
    </citation>
    <scope>NUCLEOTIDE SEQUENCE</scope>
    <source>
        <strain evidence="4">CDC149-51</strain>
    </source>
</reference>
<dbReference type="InterPro" id="IPR049458">
    <property type="entry name" value="EpsG-like"/>
</dbReference>
<dbReference type="RefSeq" id="WP_089518256.1">
    <property type="nucleotide sequence ID" value="NZ_AP021944.1"/>
</dbReference>
<proteinExistence type="predicted"/>
<feature type="transmembrane region" description="Helical" evidence="1">
    <location>
        <begin position="216"/>
        <end position="238"/>
    </location>
</feature>
<feature type="transmembrane region" description="Helical" evidence="1">
    <location>
        <begin position="107"/>
        <end position="127"/>
    </location>
</feature>
<organism evidence="2">
    <name type="scientific">Escherichia coli</name>
    <dbReference type="NCBI Taxonomy" id="562"/>
    <lineage>
        <taxon>Bacteria</taxon>
        <taxon>Pseudomonadati</taxon>
        <taxon>Pseudomonadota</taxon>
        <taxon>Gammaproteobacteria</taxon>
        <taxon>Enterobacterales</taxon>
        <taxon>Enterobacteriaceae</taxon>
        <taxon>Escherichia</taxon>
    </lineage>
</organism>
<accession>A0A0A6ZE91</accession>
<feature type="transmembrane region" description="Helical" evidence="1">
    <location>
        <begin position="352"/>
        <end position="370"/>
    </location>
</feature>
<feature type="transmembrane region" description="Helical" evidence="1">
    <location>
        <begin position="6"/>
        <end position="38"/>
    </location>
</feature>
<reference evidence="2" key="1">
    <citation type="submission" date="2012-08" db="EMBL/GenBank/DDBJ databases">
        <title>E. coli O antigen sequences.</title>
        <authorList>
            <person name="Liu Y."/>
            <person name="Fratamico P."/>
            <person name="Yan X."/>
            <person name="Ream A."/>
            <person name="DebRoy C."/>
            <person name="Wang W."/>
            <person name="Losada L."/>
            <person name="Sanka R."/>
            <person name="Brinkac L."/>
            <person name="Radune D."/>
            <person name="Meng J."/>
            <person name="Toro M."/>
            <person name="Li R."/>
        </authorList>
    </citation>
    <scope>NUCLEOTIDE SEQUENCE</scope>
    <source>
        <strain evidence="2">O140</strain>
    </source>
</reference>
<dbReference type="AlphaFoldDB" id="A0A0A6ZE91"/>
<keyword evidence="1" id="KW-0812">Transmembrane</keyword>
<gene>
    <name evidence="2" type="primary">wzy</name>
</gene>
<keyword evidence="1" id="KW-0472">Membrane</keyword>
<feature type="transmembrane region" description="Helical" evidence="1">
    <location>
        <begin position="324"/>
        <end position="345"/>
    </location>
</feature>
<evidence type="ECO:0000313" key="3">
    <source>
        <dbReference type="EMBL" id="AIG62480.1"/>
    </source>
</evidence>
<dbReference type="EMBL" id="JX501338">
    <property type="protein sequence ID" value="AGN91854.1"/>
    <property type="molecule type" value="Genomic_DNA"/>
</dbReference>
<keyword evidence="1" id="KW-1133">Transmembrane helix</keyword>
<dbReference type="EMBL" id="AB812060">
    <property type="protein sequence ID" value="BAQ01716.1"/>
    <property type="molecule type" value="Genomic_DNA"/>
</dbReference>
<feature type="transmembrane region" description="Helical" evidence="1">
    <location>
        <begin position="182"/>
        <end position="204"/>
    </location>
</feature>